<evidence type="ECO:0000256" key="9">
    <source>
        <dbReference type="ARBA" id="ARBA00023004"/>
    </source>
</evidence>
<dbReference type="InterPro" id="IPR051827">
    <property type="entry name" value="Cas4_exonuclease"/>
</dbReference>
<reference evidence="13 14" key="1">
    <citation type="submission" date="2016-07" db="EMBL/GenBank/DDBJ databases">
        <title>Pervasive Adenine N6-methylation of Active Genes in Fungi.</title>
        <authorList>
            <consortium name="DOE Joint Genome Institute"/>
            <person name="Mondo S.J."/>
            <person name="Dannebaum R.O."/>
            <person name="Kuo R.C."/>
            <person name="Labutti K."/>
            <person name="Haridas S."/>
            <person name="Kuo A."/>
            <person name="Salamov A."/>
            <person name="Ahrendt S.R."/>
            <person name="Lipzen A."/>
            <person name="Sullivan W."/>
            <person name="Andreopoulos W.B."/>
            <person name="Clum A."/>
            <person name="Lindquist E."/>
            <person name="Daum C."/>
            <person name="Ramamoorthy G.K."/>
            <person name="Gryganskyi A."/>
            <person name="Culley D."/>
            <person name="Magnuson J.K."/>
            <person name="James T.Y."/>
            <person name="O'Malley M.A."/>
            <person name="Stajich J.E."/>
            <person name="Spatafora J.W."/>
            <person name="Visel A."/>
            <person name="Grigoriev I.V."/>
        </authorList>
    </citation>
    <scope>NUCLEOTIDE SEQUENCE [LARGE SCALE GENOMIC DNA]</scope>
    <source>
        <strain evidence="13 14">ATCC 12442</strain>
    </source>
</reference>
<keyword evidence="3" id="KW-0540">Nuclease</keyword>
<evidence type="ECO:0000313" key="13">
    <source>
        <dbReference type="EMBL" id="ORX67429.1"/>
    </source>
</evidence>
<protein>
    <submittedName>
        <fullName evidence="13">Dna2-domain-containing protein</fullName>
    </submittedName>
</protein>
<feature type="compositionally biased region" description="Low complexity" evidence="11">
    <location>
        <begin position="52"/>
        <end position="63"/>
    </location>
</feature>
<keyword evidence="8" id="KW-0067">ATP-binding</keyword>
<evidence type="ECO:0000256" key="8">
    <source>
        <dbReference type="ARBA" id="ARBA00022840"/>
    </source>
</evidence>
<evidence type="ECO:0000256" key="7">
    <source>
        <dbReference type="ARBA" id="ARBA00022806"/>
    </source>
</evidence>
<evidence type="ECO:0000256" key="4">
    <source>
        <dbReference type="ARBA" id="ARBA00022723"/>
    </source>
</evidence>
<dbReference type="PANTHER" id="PTHR36531:SF6">
    <property type="entry name" value="DNA REPLICATION ATP-DEPENDENT HELICASE_NUCLEASE DNA2"/>
    <property type="match status" value="1"/>
</dbReference>
<dbReference type="GeneID" id="63808319"/>
<dbReference type="GO" id="GO:0046872">
    <property type="term" value="F:metal ion binding"/>
    <property type="evidence" value="ECO:0007669"/>
    <property type="project" value="UniProtKB-KW"/>
</dbReference>
<feature type="compositionally biased region" description="Polar residues" evidence="11">
    <location>
        <begin position="250"/>
        <end position="271"/>
    </location>
</feature>
<keyword evidence="10" id="KW-0411">Iron-sulfur</keyword>
<evidence type="ECO:0000256" key="1">
    <source>
        <dbReference type="ARBA" id="ARBA00001966"/>
    </source>
</evidence>
<dbReference type="PANTHER" id="PTHR36531">
    <property type="entry name" value="CRISPR-ASSOCIATED EXONUCLEASE CAS4"/>
    <property type="match status" value="1"/>
</dbReference>
<dbReference type="Pfam" id="PF08696">
    <property type="entry name" value="Dna2"/>
    <property type="match status" value="1"/>
</dbReference>
<dbReference type="Proteomes" id="UP000193922">
    <property type="component" value="Unassembled WGS sequence"/>
</dbReference>
<dbReference type="EMBL" id="MCFD01000012">
    <property type="protein sequence ID" value="ORX67429.1"/>
    <property type="molecule type" value="Genomic_DNA"/>
</dbReference>
<evidence type="ECO:0000256" key="3">
    <source>
        <dbReference type="ARBA" id="ARBA00022722"/>
    </source>
</evidence>
<keyword evidence="6" id="KW-0378">Hydrolase</keyword>
<dbReference type="GO" id="GO:0004518">
    <property type="term" value="F:nuclease activity"/>
    <property type="evidence" value="ECO:0007669"/>
    <property type="project" value="UniProtKB-KW"/>
</dbReference>
<dbReference type="GO" id="GO:0005524">
    <property type="term" value="F:ATP binding"/>
    <property type="evidence" value="ECO:0007669"/>
    <property type="project" value="UniProtKB-KW"/>
</dbReference>
<dbReference type="Gene3D" id="3.90.320.10">
    <property type="match status" value="1"/>
</dbReference>
<evidence type="ECO:0000259" key="12">
    <source>
        <dbReference type="Pfam" id="PF08696"/>
    </source>
</evidence>
<keyword evidence="7" id="KW-0347">Helicase</keyword>
<comment type="caution">
    <text evidence="13">The sequence shown here is derived from an EMBL/GenBank/DDBJ whole genome shotgun (WGS) entry which is preliminary data.</text>
</comment>
<dbReference type="OrthoDB" id="6513042at2759"/>
<dbReference type="GO" id="GO:0051536">
    <property type="term" value="F:iron-sulfur cluster binding"/>
    <property type="evidence" value="ECO:0007669"/>
    <property type="project" value="UniProtKB-KW"/>
</dbReference>
<keyword evidence="4" id="KW-0479">Metal-binding</keyword>
<dbReference type="CDD" id="cd22318">
    <property type="entry name" value="DNA2_N-like"/>
    <property type="match status" value="1"/>
</dbReference>
<feature type="compositionally biased region" description="Acidic residues" evidence="11">
    <location>
        <begin position="209"/>
        <end position="219"/>
    </location>
</feature>
<evidence type="ECO:0000313" key="14">
    <source>
        <dbReference type="Proteomes" id="UP000193922"/>
    </source>
</evidence>
<gene>
    <name evidence="13" type="ORF">DL89DRAFT_44612</name>
</gene>
<dbReference type="STRING" id="61395.A0A1Y1W1L5"/>
<dbReference type="RefSeq" id="XP_040741316.1">
    <property type="nucleotide sequence ID" value="XM_040891671.1"/>
</dbReference>
<dbReference type="GO" id="GO:0004386">
    <property type="term" value="F:helicase activity"/>
    <property type="evidence" value="ECO:0007669"/>
    <property type="project" value="UniProtKB-KW"/>
</dbReference>
<dbReference type="InterPro" id="IPR014808">
    <property type="entry name" value="DNA_replication_fac_Dna2_N"/>
</dbReference>
<dbReference type="GO" id="GO:0016787">
    <property type="term" value="F:hydrolase activity"/>
    <property type="evidence" value="ECO:0007669"/>
    <property type="project" value="UniProtKB-KW"/>
</dbReference>
<keyword evidence="5" id="KW-0547">Nucleotide-binding</keyword>
<evidence type="ECO:0000256" key="2">
    <source>
        <dbReference type="ARBA" id="ARBA00007913"/>
    </source>
</evidence>
<dbReference type="AlphaFoldDB" id="A0A1Y1W1L5"/>
<sequence length="894" mass="99158">MSTEDDDRFVTPNKRLRRTDDSTATGSSSHSSVPLPPPRMGSLTTPQRHHSATSATSPATSSHDLIRWQTMSPNGTLQNVIRARGSVAGPESEQQGNTIIQHLIEMRNAEQVQRQMANEFSPTRPGRRPRMLGERSRTGSMSGLEQQLVGDALPLDDDVIEVSASEQLTPVAKRRLRAIPRPLAMSRSARQFDKRELLSSLLHNKPIVIDDDSADDNGEQESCSSVSTQNVDTASPREPHVDAKSHTETVVDQLQLQTSGSVKGESQSQRNEPAKQEPGAKSNTAAATETVDVDDCLDMLDMGVDELLDGLDDDVEQDIKPRDPVKRGYPFATYERCLVLQVTEGRYTSVELYAESMSSGARAQKVVRIYSQTASLERTVLLRGRWYPTPVRVGDYMNIVGTIPERSTEVVIDDSSHHLMPILHPDTLVSSTHLSDAYSCIRRAVLRDRVQEIRDDGPMTPVMLIGTLLHDLFQSCAQKNQWDDKAIEETVWQLIASSLERLWECGIDENSAFKQVIECKGIYQDWARKYMHGSAEQGAPFTLSSNASRGEDVDNAVSISKVLAIEENVWSPKFGLNGKIDLTIQTKYRDGTTLVEPMELKTGRNSQNASHRAQLVLYTLLLSDRYDVDIGSGILYYPRPNDVLRVPRLVEEMQGLMAARNEMTTYIAHAHQTPRPLPAPIGNEFTCKHCSFAPTCFVVHRAMENGTLKSAKVPAAMWEPAVSHLAESHLAFVRNWMALIDGEESDMQRFRSELWKMSAGQREAQTGRCLANMVLEPGSFEDSGIVGSYSRYRQAFVPAGGEQRASMLDSQLSVGDPIIVSSEKGHFAFALGYISSFEFNRVVVVIDLPVRGIPQRLGGFDAQRNQDFASIMEIRTRRTACGLGGRNCDPSTSP</sequence>
<feature type="region of interest" description="Disordered" evidence="11">
    <location>
        <begin position="1"/>
        <end position="63"/>
    </location>
</feature>
<evidence type="ECO:0000256" key="11">
    <source>
        <dbReference type="SAM" id="MobiDB-lite"/>
    </source>
</evidence>
<keyword evidence="9" id="KW-0408">Iron</keyword>
<evidence type="ECO:0000256" key="10">
    <source>
        <dbReference type="ARBA" id="ARBA00023014"/>
    </source>
</evidence>
<feature type="region of interest" description="Disordered" evidence="11">
    <location>
        <begin position="208"/>
        <end position="288"/>
    </location>
</feature>
<feature type="compositionally biased region" description="Basic and acidic residues" evidence="11">
    <location>
        <begin position="235"/>
        <end position="249"/>
    </location>
</feature>
<feature type="domain" description="DNA replication factor Dna2 N-terminal" evidence="12">
    <location>
        <begin position="376"/>
        <end position="585"/>
    </location>
</feature>
<feature type="compositionally biased region" description="Polar residues" evidence="11">
    <location>
        <begin position="220"/>
        <end position="233"/>
    </location>
</feature>
<comment type="cofactor">
    <cofactor evidence="1">
        <name>[4Fe-4S] cluster</name>
        <dbReference type="ChEBI" id="CHEBI:49883"/>
    </cofactor>
</comment>
<evidence type="ECO:0000256" key="5">
    <source>
        <dbReference type="ARBA" id="ARBA00022741"/>
    </source>
</evidence>
<proteinExistence type="inferred from homology"/>
<name>A0A1Y1W1L5_9FUNG</name>
<keyword evidence="14" id="KW-1185">Reference proteome</keyword>
<dbReference type="InterPro" id="IPR011604">
    <property type="entry name" value="PDDEXK-like_dom_sf"/>
</dbReference>
<feature type="compositionally biased region" description="Low complexity" evidence="11">
    <location>
        <begin position="22"/>
        <end position="33"/>
    </location>
</feature>
<organism evidence="13 14">
    <name type="scientific">Linderina pennispora</name>
    <dbReference type="NCBI Taxonomy" id="61395"/>
    <lineage>
        <taxon>Eukaryota</taxon>
        <taxon>Fungi</taxon>
        <taxon>Fungi incertae sedis</taxon>
        <taxon>Zoopagomycota</taxon>
        <taxon>Kickxellomycotina</taxon>
        <taxon>Kickxellomycetes</taxon>
        <taxon>Kickxellales</taxon>
        <taxon>Kickxellaceae</taxon>
        <taxon>Linderina</taxon>
    </lineage>
</organism>
<accession>A0A1Y1W1L5</accession>
<comment type="similarity">
    <text evidence="2">Belongs to the DNA2/NAM7 helicase family.</text>
</comment>
<evidence type="ECO:0000256" key="6">
    <source>
        <dbReference type="ARBA" id="ARBA00022801"/>
    </source>
</evidence>
<feature type="region of interest" description="Disordered" evidence="11">
    <location>
        <begin position="119"/>
        <end position="142"/>
    </location>
</feature>